<evidence type="ECO:0000256" key="1">
    <source>
        <dbReference type="SAM" id="MobiDB-lite"/>
    </source>
</evidence>
<dbReference type="Proteomes" id="UP000770661">
    <property type="component" value="Unassembled WGS sequence"/>
</dbReference>
<reference evidence="2" key="1">
    <citation type="submission" date="2020-07" db="EMBL/GenBank/DDBJ databases">
        <title>The High-quality genome of the commercially important snow crab, Chionoecetes opilio.</title>
        <authorList>
            <person name="Jeong J.-H."/>
            <person name="Ryu S."/>
        </authorList>
    </citation>
    <scope>NUCLEOTIDE SEQUENCE</scope>
    <source>
        <strain evidence="2">MADBK_172401_WGS</strain>
        <tissue evidence="2">Digestive gland</tissue>
    </source>
</reference>
<dbReference type="AlphaFoldDB" id="A0A8J4Y5B1"/>
<name>A0A8J4Y5B1_CHIOP</name>
<feature type="region of interest" description="Disordered" evidence="1">
    <location>
        <begin position="93"/>
        <end position="113"/>
    </location>
</feature>
<proteinExistence type="predicted"/>
<accession>A0A8J4Y5B1</accession>
<keyword evidence="3" id="KW-1185">Reference proteome</keyword>
<comment type="caution">
    <text evidence="2">The sequence shown here is derived from an EMBL/GenBank/DDBJ whole genome shotgun (WGS) entry which is preliminary data.</text>
</comment>
<organism evidence="2 3">
    <name type="scientific">Chionoecetes opilio</name>
    <name type="common">Atlantic snow crab</name>
    <name type="synonym">Cancer opilio</name>
    <dbReference type="NCBI Taxonomy" id="41210"/>
    <lineage>
        <taxon>Eukaryota</taxon>
        <taxon>Metazoa</taxon>
        <taxon>Ecdysozoa</taxon>
        <taxon>Arthropoda</taxon>
        <taxon>Crustacea</taxon>
        <taxon>Multicrustacea</taxon>
        <taxon>Malacostraca</taxon>
        <taxon>Eumalacostraca</taxon>
        <taxon>Eucarida</taxon>
        <taxon>Decapoda</taxon>
        <taxon>Pleocyemata</taxon>
        <taxon>Brachyura</taxon>
        <taxon>Eubrachyura</taxon>
        <taxon>Majoidea</taxon>
        <taxon>Majidae</taxon>
        <taxon>Chionoecetes</taxon>
    </lineage>
</organism>
<protein>
    <submittedName>
        <fullName evidence="2">Uncharacterized protein</fullName>
    </submittedName>
</protein>
<sequence length="257" mass="28296">MIEYINNMLSFFGHPVTRFLNDPHSKSVNSRAPTNNWGQQTTHQGWANVTHAGQGAGKEERGVKPLGLAALLSPATARRCTDIIMVHKLQRAGPGSLRSSAQRPSCPRARPPPQGLARLARQHHGWCVVSAALVGPRIPVYRVTALDQGGGGWRLIRWRRRDGRRRRGKEQDVLDTWFSSALFPSPPRAGRGRRVNTRPLTSRASTPPPCWGRVMTPVLLGGRMVMLGLKLTGKCPLRGGLLPGLWGPKEARYKGHS</sequence>
<evidence type="ECO:0000313" key="3">
    <source>
        <dbReference type="Proteomes" id="UP000770661"/>
    </source>
</evidence>
<gene>
    <name evidence="2" type="ORF">GWK47_054161</name>
</gene>
<evidence type="ECO:0000313" key="2">
    <source>
        <dbReference type="EMBL" id="KAG0717561.1"/>
    </source>
</evidence>
<dbReference type="EMBL" id="JACEEZ010017404">
    <property type="protein sequence ID" value="KAG0717561.1"/>
    <property type="molecule type" value="Genomic_DNA"/>
</dbReference>
<feature type="region of interest" description="Disordered" evidence="1">
    <location>
        <begin position="188"/>
        <end position="207"/>
    </location>
</feature>